<comment type="similarity">
    <text evidence="13">Belongs to the class I-like SAM-binding methyltransferase superfamily. C5-methyltransferase family.</text>
</comment>
<evidence type="ECO:0000256" key="5">
    <source>
        <dbReference type="ARBA" id="ARBA00022679"/>
    </source>
</evidence>
<reference evidence="16 17" key="1">
    <citation type="submission" date="2018-04" db="EMBL/GenBank/DDBJ databases">
        <authorList>
            <person name="Zhang X."/>
            <person name="Yuan J."/>
            <person name="Li F."/>
            <person name="Xiang J."/>
        </authorList>
    </citation>
    <scope>NUCLEOTIDE SEQUENCE [LARGE SCALE GENOMIC DNA]</scope>
    <source>
        <tissue evidence="16">Muscle</tissue>
    </source>
</reference>
<keyword evidence="4 13" id="KW-0489">Methyltransferase</keyword>
<keyword evidence="3" id="KW-0813">Transport</keyword>
<gene>
    <name evidence="16" type="ORF">C7M84_001894</name>
</gene>
<evidence type="ECO:0000256" key="6">
    <source>
        <dbReference type="ARBA" id="ARBA00022691"/>
    </source>
</evidence>
<feature type="transmembrane region" description="Helical" evidence="14">
    <location>
        <begin position="803"/>
        <end position="823"/>
    </location>
</feature>
<dbReference type="AlphaFoldDB" id="A0A3R7P9L1"/>
<dbReference type="GO" id="GO:0032259">
    <property type="term" value="P:methylation"/>
    <property type="evidence" value="ECO:0007669"/>
    <property type="project" value="UniProtKB-KW"/>
</dbReference>
<dbReference type="InterPro" id="IPR001525">
    <property type="entry name" value="C5_MeTfrase"/>
</dbReference>
<keyword evidence="8" id="KW-0677">Repeat</keyword>
<dbReference type="InterPro" id="IPR027417">
    <property type="entry name" value="P-loop_NTPase"/>
</dbReference>
<dbReference type="Proteomes" id="UP000283509">
    <property type="component" value="Unassembled WGS sequence"/>
</dbReference>
<reference evidence="16 17" key="2">
    <citation type="submission" date="2019-01" db="EMBL/GenBank/DDBJ databases">
        <title>The decoding of complex shrimp genome reveals the adaptation for benthos swimmer, frequently molting mechanism and breeding impact on genome.</title>
        <authorList>
            <person name="Sun Y."/>
            <person name="Gao Y."/>
            <person name="Yu Y."/>
        </authorList>
    </citation>
    <scope>NUCLEOTIDE SEQUENCE [LARGE SCALE GENOMIC DNA]</scope>
    <source>
        <tissue evidence="16">Muscle</tissue>
    </source>
</reference>
<dbReference type="GO" id="GO:0016020">
    <property type="term" value="C:membrane"/>
    <property type="evidence" value="ECO:0007669"/>
    <property type="project" value="UniProtKB-SubCell"/>
</dbReference>
<protein>
    <submittedName>
        <fullName evidence="16">Putative ATP-binding cassette sub-family A member 3-like</fullName>
    </submittedName>
</protein>
<dbReference type="OrthoDB" id="10255969at2759"/>
<feature type="transmembrane region" description="Helical" evidence="14">
    <location>
        <begin position="393"/>
        <end position="413"/>
    </location>
</feature>
<evidence type="ECO:0000256" key="4">
    <source>
        <dbReference type="ARBA" id="ARBA00022603"/>
    </source>
</evidence>
<evidence type="ECO:0000256" key="9">
    <source>
        <dbReference type="ARBA" id="ARBA00022741"/>
    </source>
</evidence>
<evidence type="ECO:0000259" key="15">
    <source>
        <dbReference type="PROSITE" id="PS50893"/>
    </source>
</evidence>
<accession>A0A3R7P9L1</accession>
<dbReference type="GO" id="GO:0005524">
    <property type="term" value="F:ATP binding"/>
    <property type="evidence" value="ECO:0007669"/>
    <property type="project" value="UniProtKB-KW"/>
</dbReference>
<evidence type="ECO:0000256" key="13">
    <source>
        <dbReference type="PROSITE-ProRule" id="PRU01016"/>
    </source>
</evidence>
<feature type="transmembrane region" description="Helical" evidence="14">
    <location>
        <begin position="774"/>
        <end position="791"/>
    </location>
</feature>
<evidence type="ECO:0000256" key="3">
    <source>
        <dbReference type="ARBA" id="ARBA00022448"/>
    </source>
</evidence>
<dbReference type="SUPFAM" id="SSF52540">
    <property type="entry name" value="P-loop containing nucleoside triphosphate hydrolases"/>
    <property type="match status" value="1"/>
</dbReference>
<evidence type="ECO:0000256" key="8">
    <source>
        <dbReference type="ARBA" id="ARBA00022737"/>
    </source>
</evidence>
<feature type="transmembrane region" description="Helical" evidence="14">
    <location>
        <begin position="622"/>
        <end position="644"/>
    </location>
</feature>
<sequence length="1166" mass="132449">MDPNCQKHQEFEDVPPDISFPKRPIRVLSLFDGIGTGLYVLEKLGIEVEVYYASEIDEAAQNVSETNFGSRITWIGDVTTFTDKQITELCPIDLLIGGSPCNDLSHVNPNRKGLFDPSGTGILFFHFFRAQKVIEAKNSGTHLFWMYENVLNMPREFKKHISLFLQREPAVIDAKHFSAQSRPRCFWGNIPGMYDPIPSHLLKKKFHLNEYLNKIGNREALVDKINCITTNPASLKLGSNVEWPIRMNDHGDTPWLTEIEKIFGFPSHYTDVGNTSLKERQTLLGRAWSVPVIEHILQPLTNSEAFQQRTCIGNSEQWLLVYTVEYKKTVCLISWHCSQRGEFVERRTQQDPGIMQNPKPSGAFGKGERRERSAWRHLLLLLWKSLLLRRRHWLLTLLEVILPVGLFSVMLFIRLIPGSNFSTYHFNETIARPEEEFYLREQVCWKYGTWFGNACRAYPTSPATVYYGPDTPFTQDIAKYIAQELGFLEQNIRATASNDEIDKLVEMSYYAKNSSHSPSNYNVGLFFHLDDRESSDPPQKLAYDLRLPGRWSTMWIYDFLQLPGPGYSNEVYKDQGFTLIQSLLDRRYISIISNDTSYTDNYKIEIQKYPYPAYDSDLGISFVYSTVLPSSLVMALVLLAPSLIKTSSHLSFPPASRPLIPSQFSPSIPAHASLSFSRSTLNPMLFSPHKELVCLMGMNRWLVWLGWFLHSALLNVVVISALTVMLSVSMYNGDLYVPPILAHTDTGYVWLLLFLYSFSSIAFCLAISTFFNRPTLAMTVGILVWLLSYSIPNNLMYYKYDTLGQAPKVLSCLLPNMAITWAFKIIQMFEGRGKGVVWSTIWEPGNPRDQLNPAIILIMLAFDTFLYLLITWYVDQVNPGTYGVPQPWYFPFQKSYWCGSRLTSHSGSPEDFGENQEYFEKEPAGLKPGIVIKNLRKEFKELGRKTKVAVENVSLTCYEGQCTVLLGHNGAGKTTTMSVLTGVYAATSGYAEVNGWNIATNLSEAREELGLCPQHNMLFVDLTVLQHLLFFGRLKGLTSKAAKAEALEILTRLELLDKQQMFGNQLSGGMKRKLSLAISLMGSTKVVILDEPSSGLDPESRRWVWDVVQGERGRRTFLITTHHMEEADVLGDRVAIMASGRVVCTGSTLFLKRKPSVIQWVWLSGN</sequence>
<dbReference type="Gene3D" id="3.40.50.300">
    <property type="entry name" value="P-loop containing nucleotide triphosphate hydrolases"/>
    <property type="match status" value="1"/>
</dbReference>
<comment type="caution">
    <text evidence="16">The sequence shown here is derived from an EMBL/GenBank/DDBJ whole genome shotgun (WGS) entry which is preliminary data.</text>
</comment>
<dbReference type="InterPro" id="IPR003439">
    <property type="entry name" value="ABC_transporter-like_ATP-bd"/>
</dbReference>
<dbReference type="GO" id="GO:0008168">
    <property type="term" value="F:methyltransferase activity"/>
    <property type="evidence" value="ECO:0007669"/>
    <property type="project" value="UniProtKB-KW"/>
</dbReference>
<dbReference type="PROSITE" id="PS51679">
    <property type="entry name" value="SAM_MT_C5"/>
    <property type="match status" value="1"/>
</dbReference>
<dbReference type="InterPro" id="IPR026082">
    <property type="entry name" value="ABCA"/>
</dbReference>
<dbReference type="PANTHER" id="PTHR19229">
    <property type="entry name" value="ATP-BINDING CASSETTE TRANSPORTER SUBFAMILY A ABCA"/>
    <property type="match status" value="1"/>
</dbReference>
<evidence type="ECO:0000313" key="17">
    <source>
        <dbReference type="Proteomes" id="UP000283509"/>
    </source>
</evidence>
<keyword evidence="9" id="KW-0547">Nucleotide-binding</keyword>
<keyword evidence="12 14" id="KW-0472">Membrane</keyword>
<dbReference type="GO" id="GO:0140359">
    <property type="term" value="F:ABC-type transporter activity"/>
    <property type="evidence" value="ECO:0007669"/>
    <property type="project" value="InterPro"/>
</dbReference>
<evidence type="ECO:0000256" key="11">
    <source>
        <dbReference type="ARBA" id="ARBA00022989"/>
    </source>
</evidence>
<proteinExistence type="inferred from homology"/>
<dbReference type="Pfam" id="PF00145">
    <property type="entry name" value="DNA_methylase"/>
    <property type="match status" value="1"/>
</dbReference>
<evidence type="ECO:0000256" key="10">
    <source>
        <dbReference type="ARBA" id="ARBA00022840"/>
    </source>
</evidence>
<dbReference type="InterPro" id="IPR029063">
    <property type="entry name" value="SAM-dependent_MTases_sf"/>
</dbReference>
<dbReference type="InterPro" id="IPR013525">
    <property type="entry name" value="ABC2_TM"/>
</dbReference>
<dbReference type="InterPro" id="IPR017871">
    <property type="entry name" value="ABC_transporter-like_CS"/>
</dbReference>
<keyword evidence="5 13" id="KW-0808">Transferase</keyword>
<keyword evidence="11 14" id="KW-1133">Transmembrane helix</keyword>
<keyword evidence="7 14" id="KW-0812">Transmembrane</keyword>
<dbReference type="GO" id="GO:0005319">
    <property type="term" value="F:lipid transporter activity"/>
    <property type="evidence" value="ECO:0007669"/>
    <property type="project" value="TreeGrafter"/>
</dbReference>
<evidence type="ECO:0000313" key="16">
    <source>
        <dbReference type="EMBL" id="ROT79375.1"/>
    </source>
</evidence>
<dbReference type="GO" id="GO:0016887">
    <property type="term" value="F:ATP hydrolysis activity"/>
    <property type="evidence" value="ECO:0007669"/>
    <property type="project" value="InterPro"/>
</dbReference>
<feature type="transmembrane region" description="Helical" evidence="14">
    <location>
        <begin position="701"/>
        <end position="728"/>
    </location>
</feature>
<dbReference type="PROSITE" id="PS50893">
    <property type="entry name" value="ABC_TRANSPORTER_2"/>
    <property type="match status" value="1"/>
</dbReference>
<dbReference type="InterPro" id="IPR018117">
    <property type="entry name" value="C5_DNA_meth_AS"/>
</dbReference>
<evidence type="ECO:0000256" key="7">
    <source>
        <dbReference type="ARBA" id="ARBA00022692"/>
    </source>
</evidence>
<comment type="similarity">
    <text evidence="2">Belongs to the ABC transporter superfamily. ABCA family.</text>
</comment>
<evidence type="ECO:0000256" key="14">
    <source>
        <dbReference type="SAM" id="Phobius"/>
    </source>
</evidence>
<organism evidence="16 17">
    <name type="scientific">Penaeus vannamei</name>
    <name type="common">Whiteleg shrimp</name>
    <name type="synonym">Litopenaeus vannamei</name>
    <dbReference type="NCBI Taxonomy" id="6689"/>
    <lineage>
        <taxon>Eukaryota</taxon>
        <taxon>Metazoa</taxon>
        <taxon>Ecdysozoa</taxon>
        <taxon>Arthropoda</taxon>
        <taxon>Crustacea</taxon>
        <taxon>Multicrustacea</taxon>
        <taxon>Malacostraca</taxon>
        <taxon>Eumalacostraca</taxon>
        <taxon>Eucarida</taxon>
        <taxon>Decapoda</taxon>
        <taxon>Dendrobranchiata</taxon>
        <taxon>Penaeoidea</taxon>
        <taxon>Penaeidae</taxon>
        <taxon>Penaeus</taxon>
    </lineage>
</organism>
<feature type="active site" evidence="13">
    <location>
        <position position="101"/>
    </location>
</feature>
<dbReference type="EMBL" id="QCYY01001252">
    <property type="protein sequence ID" value="ROT79375.1"/>
    <property type="molecule type" value="Genomic_DNA"/>
</dbReference>
<dbReference type="Pfam" id="PF12698">
    <property type="entry name" value="ABC2_membrane_3"/>
    <property type="match status" value="1"/>
</dbReference>
<dbReference type="Gene3D" id="3.40.50.150">
    <property type="entry name" value="Vaccinia Virus protein VP39"/>
    <property type="match status" value="1"/>
</dbReference>
<dbReference type="PROSITE" id="PS00094">
    <property type="entry name" value="C5_MTASE_1"/>
    <property type="match status" value="1"/>
</dbReference>
<feature type="transmembrane region" description="Helical" evidence="14">
    <location>
        <begin position="854"/>
        <end position="874"/>
    </location>
</feature>
<dbReference type="InterPro" id="IPR003593">
    <property type="entry name" value="AAA+_ATPase"/>
</dbReference>
<dbReference type="FunFam" id="3.40.50.300:FF:000933">
    <property type="entry name" value="ABC transporter A family member 7"/>
    <property type="match status" value="1"/>
</dbReference>
<evidence type="ECO:0000256" key="12">
    <source>
        <dbReference type="ARBA" id="ARBA00023136"/>
    </source>
</evidence>
<dbReference type="PANTHER" id="PTHR19229:SF36">
    <property type="entry name" value="ATP-BINDING CASSETTE SUB-FAMILY A MEMBER 2"/>
    <property type="match status" value="1"/>
</dbReference>
<evidence type="ECO:0000256" key="2">
    <source>
        <dbReference type="ARBA" id="ARBA00008869"/>
    </source>
</evidence>
<keyword evidence="17" id="KW-1185">Reference proteome</keyword>
<dbReference type="PROSITE" id="PS00211">
    <property type="entry name" value="ABC_TRANSPORTER_1"/>
    <property type="match status" value="1"/>
</dbReference>
<evidence type="ECO:0000256" key="1">
    <source>
        <dbReference type="ARBA" id="ARBA00004141"/>
    </source>
</evidence>
<name>A0A3R7P9L1_PENVA</name>
<feature type="transmembrane region" description="Helical" evidence="14">
    <location>
        <begin position="748"/>
        <end position="767"/>
    </location>
</feature>
<dbReference type="CDD" id="cd03263">
    <property type="entry name" value="ABC_subfamily_A"/>
    <property type="match status" value="1"/>
</dbReference>
<keyword evidence="10 16" id="KW-0067">ATP-binding</keyword>
<comment type="subcellular location">
    <subcellularLocation>
        <location evidence="1">Membrane</location>
        <topology evidence="1">Multi-pass membrane protein</topology>
    </subcellularLocation>
</comment>
<keyword evidence="6 13" id="KW-0949">S-adenosyl-L-methionine</keyword>
<dbReference type="SMART" id="SM00382">
    <property type="entry name" value="AAA"/>
    <property type="match status" value="1"/>
</dbReference>
<dbReference type="SUPFAM" id="SSF53335">
    <property type="entry name" value="S-adenosyl-L-methionine-dependent methyltransferases"/>
    <property type="match status" value="1"/>
</dbReference>
<feature type="domain" description="ABC transporter" evidence="15">
    <location>
        <begin position="930"/>
        <end position="1164"/>
    </location>
</feature>
<dbReference type="Pfam" id="PF00005">
    <property type="entry name" value="ABC_tran"/>
    <property type="match status" value="1"/>
</dbReference>